<reference evidence="1" key="1">
    <citation type="submission" date="2018-10" db="EMBL/GenBank/DDBJ databases">
        <title>Effector identification in a new, highly contiguous assembly of the strawberry crown rot pathogen Phytophthora cactorum.</title>
        <authorList>
            <person name="Armitage A.D."/>
            <person name="Nellist C.F."/>
            <person name="Bates H."/>
            <person name="Vickerstaff R.J."/>
            <person name="Harrison R.J."/>
        </authorList>
    </citation>
    <scope>NUCLEOTIDE SEQUENCE</scope>
    <source>
        <strain evidence="1">4040</strain>
    </source>
</reference>
<dbReference type="EMBL" id="RCMK01000474">
    <property type="protein sequence ID" value="KAG2926665.1"/>
    <property type="molecule type" value="Genomic_DNA"/>
</dbReference>
<dbReference type="Proteomes" id="UP000736787">
    <property type="component" value="Unassembled WGS sequence"/>
</dbReference>
<dbReference type="AlphaFoldDB" id="A0A8T1CNB8"/>
<sequence length="78" mass="8822">MPTSKTKELTDEEHEFDVDPSTVSRRCCLTSCCRPSLRDGRGWFCAAVEEYGRRVELVFQPPNNPDLNVLDLGLFTAT</sequence>
<name>A0A8T1CNB8_9STRA</name>
<evidence type="ECO:0000313" key="2">
    <source>
        <dbReference type="Proteomes" id="UP000736787"/>
    </source>
</evidence>
<protein>
    <submittedName>
        <fullName evidence="1">Uncharacterized protein</fullName>
    </submittedName>
</protein>
<organism evidence="1 2">
    <name type="scientific">Phytophthora cactorum</name>
    <dbReference type="NCBI Taxonomy" id="29920"/>
    <lineage>
        <taxon>Eukaryota</taxon>
        <taxon>Sar</taxon>
        <taxon>Stramenopiles</taxon>
        <taxon>Oomycota</taxon>
        <taxon>Peronosporomycetes</taxon>
        <taxon>Peronosporales</taxon>
        <taxon>Peronosporaceae</taxon>
        <taxon>Phytophthora</taxon>
    </lineage>
</organism>
<comment type="caution">
    <text evidence="1">The sequence shown here is derived from an EMBL/GenBank/DDBJ whole genome shotgun (WGS) entry which is preliminary data.</text>
</comment>
<gene>
    <name evidence="1" type="ORF">PC117_g14800</name>
</gene>
<evidence type="ECO:0000313" key="1">
    <source>
        <dbReference type="EMBL" id="KAG2926665.1"/>
    </source>
</evidence>
<accession>A0A8T1CNB8</accession>
<proteinExistence type="predicted"/>